<reference evidence="1 2" key="1">
    <citation type="submission" date="2019-03" db="EMBL/GenBank/DDBJ databases">
        <title>Genomics of glacier-inhabiting Cryobacterium strains.</title>
        <authorList>
            <person name="Liu Q."/>
            <person name="Xin Y.-H."/>
        </authorList>
    </citation>
    <scope>NUCLEOTIDE SEQUENCE [LARGE SCALE GENOMIC DNA]</scope>
    <source>
        <strain evidence="1 2">CGMCC 1.10440</strain>
    </source>
</reference>
<dbReference type="OrthoDB" id="3837807at2"/>
<evidence type="ECO:0000313" key="1">
    <source>
        <dbReference type="EMBL" id="TFB80381.1"/>
    </source>
</evidence>
<dbReference type="Proteomes" id="UP000298488">
    <property type="component" value="Unassembled WGS sequence"/>
</dbReference>
<dbReference type="RefSeq" id="WP_134542287.1">
    <property type="nucleotide sequence ID" value="NZ_JACHBP010000001.1"/>
</dbReference>
<evidence type="ECO:0000313" key="2">
    <source>
        <dbReference type="Proteomes" id="UP000298488"/>
    </source>
</evidence>
<organism evidence="1 2">
    <name type="scientific">Terrimesophilobacter mesophilus</name>
    <dbReference type="NCBI Taxonomy" id="433647"/>
    <lineage>
        <taxon>Bacteria</taxon>
        <taxon>Bacillati</taxon>
        <taxon>Actinomycetota</taxon>
        <taxon>Actinomycetes</taxon>
        <taxon>Micrococcales</taxon>
        <taxon>Microbacteriaceae</taxon>
        <taxon>Terrimesophilobacter</taxon>
    </lineage>
</organism>
<keyword evidence="2" id="KW-1185">Reference proteome</keyword>
<dbReference type="EMBL" id="SOFI01000003">
    <property type="protein sequence ID" value="TFB80381.1"/>
    <property type="molecule type" value="Genomic_DNA"/>
</dbReference>
<proteinExistence type="predicted"/>
<protein>
    <submittedName>
        <fullName evidence="1">Uncharacterized protein</fullName>
    </submittedName>
</protein>
<gene>
    <name evidence="1" type="ORF">E3N84_10285</name>
</gene>
<name>A0A4R8VAT9_9MICO</name>
<accession>A0A4R8VAT9</accession>
<comment type="caution">
    <text evidence="1">The sequence shown here is derived from an EMBL/GenBank/DDBJ whole genome shotgun (WGS) entry which is preliminary data.</text>
</comment>
<sequence>MAAVSAQKMSDPKLAAATGRRRTEWHALLDAAGASVYSTARWKADGGTTVAAISEPRPGKTIVSLTRSRIIDGDSLEDAKAELRRALDALGASGVSRRVG</sequence>
<dbReference type="AlphaFoldDB" id="A0A4R8VAT9"/>